<name>A0A512E4Q7_9PROT</name>
<evidence type="ECO:0000313" key="1">
    <source>
        <dbReference type="EMBL" id="GEO43701.1"/>
    </source>
</evidence>
<reference evidence="1 2" key="1">
    <citation type="submission" date="2019-07" db="EMBL/GenBank/DDBJ databases">
        <title>Whole genome shotgun sequence of Skermanella aerolata NBRC 106429.</title>
        <authorList>
            <person name="Hosoyama A."/>
            <person name="Uohara A."/>
            <person name="Ohji S."/>
            <person name="Ichikawa N."/>
        </authorList>
    </citation>
    <scope>NUCLEOTIDE SEQUENCE [LARGE SCALE GENOMIC DNA]</scope>
    <source>
        <strain evidence="1 2">NBRC 106429</strain>
    </source>
</reference>
<gene>
    <name evidence="1" type="ORF">SAE02_78490</name>
</gene>
<comment type="caution">
    <text evidence="1">The sequence shown here is derived from an EMBL/GenBank/DDBJ whole genome shotgun (WGS) entry which is preliminary data.</text>
</comment>
<sequence length="76" mass="8823">MEDVCHYMRPVLSVAALDYYVPPIAYHGYYPLQQAHCYVHLFSCHQSVTNLSRKTEKTRGWQQLIRAWGWGHDAGA</sequence>
<keyword evidence="2" id="KW-1185">Reference proteome</keyword>
<dbReference type="Proteomes" id="UP000321523">
    <property type="component" value="Unassembled WGS sequence"/>
</dbReference>
<dbReference type="AlphaFoldDB" id="A0A512E4Q7"/>
<organism evidence="1 2">
    <name type="scientific">Skermanella aerolata</name>
    <dbReference type="NCBI Taxonomy" id="393310"/>
    <lineage>
        <taxon>Bacteria</taxon>
        <taxon>Pseudomonadati</taxon>
        <taxon>Pseudomonadota</taxon>
        <taxon>Alphaproteobacteria</taxon>
        <taxon>Rhodospirillales</taxon>
        <taxon>Azospirillaceae</taxon>
        <taxon>Skermanella</taxon>
    </lineage>
</organism>
<dbReference type="EMBL" id="BJYZ01000138">
    <property type="protein sequence ID" value="GEO43701.1"/>
    <property type="molecule type" value="Genomic_DNA"/>
</dbReference>
<accession>A0A512E4Q7</accession>
<proteinExistence type="predicted"/>
<protein>
    <submittedName>
        <fullName evidence="1">Uncharacterized protein</fullName>
    </submittedName>
</protein>
<evidence type="ECO:0000313" key="2">
    <source>
        <dbReference type="Proteomes" id="UP000321523"/>
    </source>
</evidence>